<organism evidence="2 3">
    <name type="scientific">Rhodoferax ferrireducens</name>
    <dbReference type="NCBI Taxonomy" id="192843"/>
    <lineage>
        <taxon>Bacteria</taxon>
        <taxon>Pseudomonadati</taxon>
        <taxon>Pseudomonadota</taxon>
        <taxon>Betaproteobacteria</taxon>
        <taxon>Burkholderiales</taxon>
        <taxon>Comamonadaceae</taxon>
        <taxon>Rhodoferax</taxon>
    </lineage>
</organism>
<sequence>MPRHESSRFFIEPHHKGGHEAVQEDEENQTLAKAMIYELQEIEHAAKSPQDGGKE</sequence>
<comment type="caution">
    <text evidence="2">The sequence shown here is derived from an EMBL/GenBank/DDBJ whole genome shotgun (WGS) entry which is preliminary data.</text>
</comment>
<proteinExistence type="predicted"/>
<dbReference type="EMBL" id="JAVDXT010000003">
    <property type="protein sequence ID" value="MDR7378940.1"/>
    <property type="molecule type" value="Genomic_DNA"/>
</dbReference>
<dbReference type="Proteomes" id="UP001180487">
    <property type="component" value="Unassembled WGS sequence"/>
</dbReference>
<accession>A0ABU2CC68</accession>
<protein>
    <submittedName>
        <fullName evidence="2">Uncharacterized protein</fullName>
    </submittedName>
</protein>
<name>A0ABU2CC68_9BURK</name>
<evidence type="ECO:0000256" key="1">
    <source>
        <dbReference type="SAM" id="MobiDB-lite"/>
    </source>
</evidence>
<evidence type="ECO:0000313" key="3">
    <source>
        <dbReference type="Proteomes" id="UP001180487"/>
    </source>
</evidence>
<reference evidence="2 3" key="1">
    <citation type="submission" date="2023-07" db="EMBL/GenBank/DDBJ databases">
        <title>Sorghum-associated microbial communities from plants grown in Nebraska, USA.</title>
        <authorList>
            <person name="Schachtman D."/>
        </authorList>
    </citation>
    <scope>NUCLEOTIDE SEQUENCE [LARGE SCALE GENOMIC DNA]</scope>
    <source>
        <strain evidence="2 3">BE313</strain>
    </source>
</reference>
<dbReference type="RefSeq" id="WP_310375221.1">
    <property type="nucleotide sequence ID" value="NZ_JAVDXT010000003.1"/>
</dbReference>
<keyword evidence="3" id="KW-1185">Reference proteome</keyword>
<feature type="region of interest" description="Disordered" evidence="1">
    <location>
        <begin position="1"/>
        <end position="24"/>
    </location>
</feature>
<feature type="compositionally biased region" description="Basic and acidic residues" evidence="1">
    <location>
        <begin position="1"/>
        <end position="22"/>
    </location>
</feature>
<gene>
    <name evidence="2" type="ORF">J2X19_003634</name>
</gene>
<evidence type="ECO:0000313" key="2">
    <source>
        <dbReference type="EMBL" id="MDR7378940.1"/>
    </source>
</evidence>